<keyword evidence="2" id="KW-1133">Transmembrane helix</keyword>
<comment type="caution">
    <text evidence="3">The sequence shown here is derived from an EMBL/GenBank/DDBJ whole genome shotgun (WGS) entry which is preliminary data.</text>
</comment>
<protein>
    <submittedName>
        <fullName evidence="3">Uncharacterized protein</fullName>
    </submittedName>
</protein>
<reference evidence="4" key="1">
    <citation type="journal article" date="2019" name="Int. J. Syst. Evol. Microbiol.">
        <title>The Global Catalogue of Microorganisms (GCM) 10K type strain sequencing project: providing services to taxonomists for standard genome sequencing and annotation.</title>
        <authorList>
            <consortium name="The Broad Institute Genomics Platform"/>
            <consortium name="The Broad Institute Genome Sequencing Center for Infectious Disease"/>
            <person name="Wu L."/>
            <person name="Ma J."/>
        </authorList>
    </citation>
    <scope>NUCLEOTIDE SEQUENCE [LARGE SCALE GENOMIC DNA]</scope>
    <source>
        <strain evidence="4">CCUG 46385</strain>
    </source>
</reference>
<keyword evidence="2" id="KW-0812">Transmembrane</keyword>
<proteinExistence type="predicted"/>
<evidence type="ECO:0000256" key="2">
    <source>
        <dbReference type="SAM" id="Phobius"/>
    </source>
</evidence>
<feature type="compositionally biased region" description="Basic and acidic residues" evidence="1">
    <location>
        <begin position="128"/>
        <end position="139"/>
    </location>
</feature>
<dbReference type="Proteomes" id="UP001595916">
    <property type="component" value="Unassembled WGS sequence"/>
</dbReference>
<name>A0ABV9QJP8_9FIRM</name>
<gene>
    <name evidence="3" type="ORF">ACFO4R_04915</name>
</gene>
<feature type="transmembrane region" description="Helical" evidence="2">
    <location>
        <begin position="172"/>
        <end position="193"/>
    </location>
</feature>
<organism evidence="3 4">
    <name type="scientific">Filifactor villosus</name>
    <dbReference type="NCBI Taxonomy" id="29374"/>
    <lineage>
        <taxon>Bacteria</taxon>
        <taxon>Bacillati</taxon>
        <taxon>Bacillota</taxon>
        <taxon>Clostridia</taxon>
        <taxon>Peptostreptococcales</taxon>
        <taxon>Filifactoraceae</taxon>
        <taxon>Filifactor</taxon>
    </lineage>
</organism>
<dbReference type="RefSeq" id="WP_379787924.1">
    <property type="nucleotide sequence ID" value="NZ_JBHSHL010000014.1"/>
</dbReference>
<evidence type="ECO:0000256" key="1">
    <source>
        <dbReference type="SAM" id="MobiDB-lite"/>
    </source>
</evidence>
<evidence type="ECO:0000313" key="3">
    <source>
        <dbReference type="EMBL" id="MFC4804418.1"/>
    </source>
</evidence>
<keyword evidence="4" id="KW-1185">Reference proteome</keyword>
<feature type="compositionally biased region" description="Basic and acidic residues" evidence="1">
    <location>
        <begin position="72"/>
        <end position="119"/>
    </location>
</feature>
<keyword evidence="2" id="KW-0472">Membrane</keyword>
<feature type="region of interest" description="Disordered" evidence="1">
    <location>
        <begin position="72"/>
        <end position="166"/>
    </location>
</feature>
<dbReference type="EMBL" id="JBHSHL010000014">
    <property type="protein sequence ID" value="MFC4804418.1"/>
    <property type="molecule type" value="Genomic_DNA"/>
</dbReference>
<accession>A0ABV9QJP8</accession>
<evidence type="ECO:0000313" key="4">
    <source>
        <dbReference type="Proteomes" id="UP001595916"/>
    </source>
</evidence>
<sequence length="468" mass="53446">MARQSKLNKRNVKKSEVKCTEEIREDALDVSEASSEVYKGEDAESVDQKESFFIGDTFLDNSSISKEIKEELKKHEEKAKEEVESDYRRDEREVKKIEKKEVKSEEEKIAPIPPVHEELPSLNNTALQKKEVSAQEKTIKRSHGKSQPKEKPIQQPKVPRPRHIPSARPTPLLKTLLFVLPVLLMMVIGGYYIHKLSNAPALSEQNIETGNNSQEGLVYQYGPLHPFEMCSMRKPDLIAQLGEPMGEGEGVDEETKYLRYEYEWFGLPTKSKIYYAREQRIYKAVINFHNIEFDELQALITKGIGEPLSIEEGQEYKDIIWIKDSMKYWLTQTDEGVNQLEVRLAYYPNPNDYDMGYRPTTIQEVNTVDVTGDGKPDEVSLIGSRNSYTETAYAKLFMLVTSNGKTYLEKFPEDLDGGLYPQMEISGTGVDAKITVTTDNTYVVNKNVFAFADNEIKNIESTNAPLKK</sequence>